<evidence type="ECO:0000313" key="2">
    <source>
        <dbReference type="EMBL" id="MDQ0256334.1"/>
    </source>
</evidence>
<protein>
    <submittedName>
        <fullName evidence="2">Uncharacterized protein</fullName>
    </submittedName>
</protein>
<keyword evidence="1" id="KW-0732">Signal</keyword>
<feature type="chain" id="PRO_5045134356" evidence="1">
    <location>
        <begin position="27"/>
        <end position="104"/>
    </location>
</feature>
<comment type="caution">
    <text evidence="2">The sequence shown here is derived from an EMBL/GenBank/DDBJ whole genome shotgun (WGS) entry which is preliminary data.</text>
</comment>
<dbReference type="RefSeq" id="WP_307328306.1">
    <property type="nucleotide sequence ID" value="NZ_JAUSUG010000016.1"/>
</dbReference>
<organism evidence="2 3">
    <name type="scientific">Evansella vedderi</name>
    <dbReference type="NCBI Taxonomy" id="38282"/>
    <lineage>
        <taxon>Bacteria</taxon>
        <taxon>Bacillati</taxon>
        <taxon>Bacillota</taxon>
        <taxon>Bacilli</taxon>
        <taxon>Bacillales</taxon>
        <taxon>Bacillaceae</taxon>
        <taxon>Evansella</taxon>
    </lineage>
</organism>
<sequence>MKKLKRGIIALLAVGFVLGTVSGVSAHEHILKTPGGNQVIIKEEPFHGTDPTNGKNPNLSVDRATGELILHPIHEKLHTGPSVGKRAIQVCVNADGEPVPGTCQ</sequence>
<gene>
    <name evidence="2" type="ORF">J2S74_003754</name>
</gene>
<name>A0ABT9ZYL6_9BACI</name>
<feature type="signal peptide" evidence="1">
    <location>
        <begin position="1"/>
        <end position="26"/>
    </location>
</feature>
<keyword evidence="3" id="KW-1185">Reference proteome</keyword>
<reference evidence="2 3" key="1">
    <citation type="submission" date="2023-07" db="EMBL/GenBank/DDBJ databases">
        <title>Genomic Encyclopedia of Type Strains, Phase IV (KMG-IV): sequencing the most valuable type-strain genomes for metagenomic binning, comparative biology and taxonomic classification.</title>
        <authorList>
            <person name="Goeker M."/>
        </authorList>
    </citation>
    <scope>NUCLEOTIDE SEQUENCE [LARGE SCALE GENOMIC DNA]</scope>
    <source>
        <strain evidence="2 3">DSM 9768</strain>
    </source>
</reference>
<evidence type="ECO:0000256" key="1">
    <source>
        <dbReference type="SAM" id="SignalP"/>
    </source>
</evidence>
<accession>A0ABT9ZYL6</accession>
<dbReference type="Proteomes" id="UP001230005">
    <property type="component" value="Unassembled WGS sequence"/>
</dbReference>
<evidence type="ECO:0000313" key="3">
    <source>
        <dbReference type="Proteomes" id="UP001230005"/>
    </source>
</evidence>
<proteinExistence type="predicted"/>
<dbReference type="EMBL" id="JAUSUG010000016">
    <property type="protein sequence ID" value="MDQ0256334.1"/>
    <property type="molecule type" value="Genomic_DNA"/>
</dbReference>